<proteinExistence type="predicted"/>
<evidence type="ECO:0000313" key="2">
    <source>
        <dbReference type="Proteomes" id="UP000250235"/>
    </source>
</evidence>
<dbReference type="Proteomes" id="UP000250235">
    <property type="component" value="Unassembled WGS sequence"/>
</dbReference>
<accession>A0A2Z7B8K7</accession>
<name>A0A2Z7B8K7_9LAMI</name>
<reference evidence="1 2" key="1">
    <citation type="journal article" date="2015" name="Proc. Natl. Acad. Sci. U.S.A.">
        <title>The resurrection genome of Boea hygrometrica: A blueprint for survival of dehydration.</title>
        <authorList>
            <person name="Xiao L."/>
            <person name="Yang G."/>
            <person name="Zhang L."/>
            <person name="Yang X."/>
            <person name="Zhao S."/>
            <person name="Ji Z."/>
            <person name="Zhou Q."/>
            <person name="Hu M."/>
            <person name="Wang Y."/>
            <person name="Chen M."/>
            <person name="Xu Y."/>
            <person name="Jin H."/>
            <person name="Xiao X."/>
            <person name="Hu G."/>
            <person name="Bao F."/>
            <person name="Hu Y."/>
            <person name="Wan P."/>
            <person name="Li L."/>
            <person name="Deng X."/>
            <person name="Kuang T."/>
            <person name="Xiang C."/>
            <person name="Zhu J.K."/>
            <person name="Oliver M.J."/>
            <person name="He Y."/>
        </authorList>
    </citation>
    <scope>NUCLEOTIDE SEQUENCE [LARGE SCALE GENOMIC DNA]</scope>
    <source>
        <strain evidence="2">cv. XS01</strain>
    </source>
</reference>
<evidence type="ECO:0000313" key="1">
    <source>
        <dbReference type="EMBL" id="KZV30844.1"/>
    </source>
</evidence>
<keyword evidence="2" id="KW-1185">Reference proteome</keyword>
<organism evidence="1 2">
    <name type="scientific">Dorcoceras hygrometricum</name>
    <dbReference type="NCBI Taxonomy" id="472368"/>
    <lineage>
        <taxon>Eukaryota</taxon>
        <taxon>Viridiplantae</taxon>
        <taxon>Streptophyta</taxon>
        <taxon>Embryophyta</taxon>
        <taxon>Tracheophyta</taxon>
        <taxon>Spermatophyta</taxon>
        <taxon>Magnoliopsida</taxon>
        <taxon>eudicotyledons</taxon>
        <taxon>Gunneridae</taxon>
        <taxon>Pentapetalae</taxon>
        <taxon>asterids</taxon>
        <taxon>lamiids</taxon>
        <taxon>Lamiales</taxon>
        <taxon>Gesneriaceae</taxon>
        <taxon>Didymocarpoideae</taxon>
        <taxon>Trichosporeae</taxon>
        <taxon>Loxocarpinae</taxon>
        <taxon>Dorcoceras</taxon>
    </lineage>
</organism>
<dbReference type="EMBL" id="KV007798">
    <property type="protein sequence ID" value="KZV30844.1"/>
    <property type="molecule type" value="Genomic_DNA"/>
</dbReference>
<dbReference type="AlphaFoldDB" id="A0A2Z7B8K7"/>
<sequence length="60" mass="6652">MDDVPKELITIAKKDFPASGELLKTSCKKKEMKVEFRLLNDILAKTVTAKAGSFDAVTHE</sequence>
<gene>
    <name evidence="1" type="ORF">F511_24191</name>
</gene>
<protein>
    <submittedName>
        <fullName evidence="1">Pentatricopeptide repeat-containing protein mitochondrial</fullName>
    </submittedName>
</protein>